<evidence type="ECO:0000256" key="2">
    <source>
        <dbReference type="SAM" id="SignalP"/>
    </source>
</evidence>
<dbReference type="GO" id="GO:0005507">
    <property type="term" value="F:copper ion binding"/>
    <property type="evidence" value="ECO:0007669"/>
    <property type="project" value="InterPro"/>
</dbReference>
<dbReference type="GO" id="GO:0006878">
    <property type="term" value="P:intracellular copper ion homeostasis"/>
    <property type="evidence" value="ECO:0007669"/>
    <property type="project" value="InterPro"/>
</dbReference>
<name>A0A656QH69_9BURK</name>
<feature type="signal peptide" evidence="2">
    <location>
        <begin position="1"/>
        <end position="34"/>
    </location>
</feature>
<comment type="caution">
    <text evidence="3">The sequence shown here is derived from an EMBL/GenBank/DDBJ whole genome shotgun (WGS) entry which is preliminary data.</text>
</comment>
<feature type="compositionally biased region" description="Polar residues" evidence="1">
    <location>
        <begin position="103"/>
        <end position="114"/>
    </location>
</feature>
<keyword evidence="2" id="KW-0732">Signal</keyword>
<feature type="region of interest" description="Disordered" evidence="1">
    <location>
        <begin position="38"/>
        <end position="146"/>
    </location>
</feature>
<evidence type="ECO:0000313" key="4">
    <source>
        <dbReference type="Proteomes" id="UP000027451"/>
    </source>
</evidence>
<dbReference type="RefSeq" id="WP_029672317.1">
    <property type="nucleotide sequence ID" value="NZ_JFHD01000018.1"/>
</dbReference>
<sequence>MSASHFFRRASQRKPVKPFPTAVALLIASSSAVAAGDMSQMDGMPGMKGMGNVDMSDEGTNSSQSRSGSALQTGGAPRAKGTSGMDRGDQTKSPGDQPHPKSAASTDSNGSKSSGDAGIRVDNSKSPKAGPLNGPNHIIGVDEPRIPMANPNEGIPMQGMDMSDSGIYHQILINQLEYVKAVGGQGWSWDGEAWIGGDINRLWLKSSGERLYGKTDDARVEALVSHAYSTYWNAQLGVRHDFGNGPTRDWAAIGVEGLAPYFFNIQATGYIGTSGRTALQLKTSYDILLSQKLFLTPEAEMNAYGKSDPEREIGSGISDIKLGLRLRYEIRREIAPYIGFVWGRRFGRTADFSRRDGEPVTDTELVVGLRLWY</sequence>
<gene>
    <name evidence="3" type="ORF">BG60_10705</name>
</gene>
<accession>A0A656QH69</accession>
<organism evidence="3 4">
    <name type="scientific">Caballeronia zhejiangensis</name>
    <dbReference type="NCBI Taxonomy" id="871203"/>
    <lineage>
        <taxon>Bacteria</taxon>
        <taxon>Pseudomonadati</taxon>
        <taxon>Pseudomonadota</taxon>
        <taxon>Betaproteobacteria</taxon>
        <taxon>Burkholderiales</taxon>
        <taxon>Burkholderiaceae</taxon>
        <taxon>Caballeronia</taxon>
    </lineage>
</organism>
<feature type="compositionally biased region" description="Polar residues" evidence="1">
    <location>
        <begin position="58"/>
        <end position="72"/>
    </location>
</feature>
<dbReference type="OrthoDB" id="9778934at2"/>
<dbReference type="InterPro" id="IPR007939">
    <property type="entry name" value="Cu-R_B_prcur"/>
</dbReference>
<reference evidence="3 4" key="1">
    <citation type="submission" date="2014-03" db="EMBL/GenBank/DDBJ databases">
        <title>Draft Genome Sequences of Four Burkholderia Strains.</title>
        <authorList>
            <person name="Liu X.Y."/>
            <person name="Li C.X."/>
            <person name="Xu J.H."/>
        </authorList>
    </citation>
    <scope>NUCLEOTIDE SEQUENCE [LARGE SCALE GENOMIC DNA]</scope>
    <source>
        <strain evidence="3 4">OP-1</strain>
    </source>
</reference>
<evidence type="ECO:0000313" key="3">
    <source>
        <dbReference type="EMBL" id="KDR28425.1"/>
    </source>
</evidence>
<keyword evidence="4" id="KW-1185">Reference proteome</keyword>
<proteinExistence type="predicted"/>
<protein>
    <submittedName>
        <fullName evidence="3">Copper resistance protein CopB</fullName>
    </submittedName>
</protein>
<dbReference type="Pfam" id="PF05275">
    <property type="entry name" value="CopB"/>
    <property type="match status" value="1"/>
</dbReference>
<evidence type="ECO:0000256" key="1">
    <source>
        <dbReference type="SAM" id="MobiDB-lite"/>
    </source>
</evidence>
<dbReference type="Proteomes" id="UP000027451">
    <property type="component" value="Unassembled WGS sequence"/>
</dbReference>
<dbReference type="GO" id="GO:0009279">
    <property type="term" value="C:cell outer membrane"/>
    <property type="evidence" value="ECO:0007669"/>
    <property type="project" value="InterPro"/>
</dbReference>
<dbReference type="AlphaFoldDB" id="A0A656QH69"/>
<dbReference type="EMBL" id="JFHD01000018">
    <property type="protein sequence ID" value="KDR28425.1"/>
    <property type="molecule type" value="Genomic_DNA"/>
</dbReference>
<feature type="chain" id="PRO_5024922646" evidence="2">
    <location>
        <begin position="35"/>
        <end position="373"/>
    </location>
</feature>